<reference evidence="4" key="1">
    <citation type="submission" date="2016-06" db="UniProtKB">
        <authorList>
            <consortium name="WormBaseParasite"/>
        </authorList>
    </citation>
    <scope>IDENTIFICATION</scope>
</reference>
<gene>
    <name evidence="2" type="ORF">GPUH_LOCUS3956</name>
</gene>
<reference evidence="2 3" key="2">
    <citation type="submission" date="2018-11" db="EMBL/GenBank/DDBJ databases">
        <authorList>
            <consortium name="Pathogen Informatics"/>
        </authorList>
    </citation>
    <scope>NUCLEOTIDE SEQUENCE [LARGE SCALE GENOMIC DNA]</scope>
</reference>
<evidence type="ECO:0000313" key="2">
    <source>
        <dbReference type="EMBL" id="VDK41649.1"/>
    </source>
</evidence>
<evidence type="ECO:0000256" key="1">
    <source>
        <dbReference type="SAM" id="MobiDB-lite"/>
    </source>
</evidence>
<dbReference type="OrthoDB" id="5832735at2759"/>
<protein>
    <submittedName>
        <fullName evidence="4">Secreted protein</fullName>
    </submittedName>
</protein>
<proteinExistence type="predicted"/>
<dbReference type="AlphaFoldDB" id="A0A183D5G5"/>
<sequence>MFTILIAAVVDVATFTGIAAADNLVLYYPVYPQYVVPRHLQNFERNAPPRVYAKNPDLPSSGIVWLNKNLKGDAIDWKARPESEKLTTTGSSRQRIDSDRSGTTPDQAFVSAVTPIIAPESVRHKYLNFLLIH</sequence>
<organism evidence="4">
    <name type="scientific">Gongylonema pulchrum</name>
    <dbReference type="NCBI Taxonomy" id="637853"/>
    <lineage>
        <taxon>Eukaryota</taxon>
        <taxon>Metazoa</taxon>
        <taxon>Ecdysozoa</taxon>
        <taxon>Nematoda</taxon>
        <taxon>Chromadorea</taxon>
        <taxon>Rhabditida</taxon>
        <taxon>Spirurina</taxon>
        <taxon>Spiruromorpha</taxon>
        <taxon>Spiruroidea</taxon>
        <taxon>Gongylonematidae</taxon>
        <taxon>Gongylonema</taxon>
    </lineage>
</organism>
<dbReference type="EMBL" id="UYRT01007116">
    <property type="protein sequence ID" value="VDK41649.1"/>
    <property type="molecule type" value="Genomic_DNA"/>
</dbReference>
<feature type="region of interest" description="Disordered" evidence="1">
    <location>
        <begin position="81"/>
        <end position="106"/>
    </location>
</feature>
<dbReference type="Proteomes" id="UP000271098">
    <property type="component" value="Unassembled WGS sequence"/>
</dbReference>
<evidence type="ECO:0000313" key="3">
    <source>
        <dbReference type="Proteomes" id="UP000271098"/>
    </source>
</evidence>
<accession>A0A183D5G5</accession>
<evidence type="ECO:0000313" key="4">
    <source>
        <dbReference type="WBParaSite" id="GPUH_0000396301-mRNA-1"/>
    </source>
</evidence>
<dbReference type="WBParaSite" id="GPUH_0000396301-mRNA-1">
    <property type="protein sequence ID" value="GPUH_0000396301-mRNA-1"/>
    <property type="gene ID" value="GPUH_0000396301"/>
</dbReference>
<keyword evidence="3" id="KW-1185">Reference proteome</keyword>
<name>A0A183D5G5_9BILA</name>